<keyword evidence="4" id="KW-1003">Cell membrane</keyword>
<feature type="transmembrane region" description="Helical" evidence="12">
    <location>
        <begin position="7"/>
        <end position="23"/>
    </location>
</feature>
<evidence type="ECO:0000256" key="6">
    <source>
        <dbReference type="ARBA" id="ARBA00022679"/>
    </source>
</evidence>
<evidence type="ECO:0000256" key="9">
    <source>
        <dbReference type="ARBA" id="ARBA00022989"/>
    </source>
</evidence>
<dbReference type="InterPro" id="IPR036890">
    <property type="entry name" value="HATPase_C_sf"/>
</dbReference>
<dbReference type="SMART" id="SM00304">
    <property type="entry name" value="HAMP"/>
    <property type="match status" value="1"/>
</dbReference>
<dbReference type="Pfam" id="PF00512">
    <property type="entry name" value="HisKA"/>
    <property type="match status" value="1"/>
</dbReference>
<dbReference type="PROSITE" id="PS50885">
    <property type="entry name" value="HAMP"/>
    <property type="match status" value="1"/>
</dbReference>
<organism evidence="15 16">
    <name type="scientific">Chitinimonas lacunae</name>
    <dbReference type="NCBI Taxonomy" id="1963018"/>
    <lineage>
        <taxon>Bacteria</taxon>
        <taxon>Pseudomonadati</taxon>
        <taxon>Pseudomonadota</taxon>
        <taxon>Betaproteobacteria</taxon>
        <taxon>Neisseriales</taxon>
        <taxon>Chitinibacteraceae</taxon>
        <taxon>Chitinimonas</taxon>
    </lineage>
</organism>
<dbReference type="PROSITE" id="PS50109">
    <property type="entry name" value="HIS_KIN"/>
    <property type="match status" value="1"/>
</dbReference>
<dbReference type="InterPro" id="IPR003594">
    <property type="entry name" value="HATPase_dom"/>
</dbReference>
<evidence type="ECO:0000256" key="11">
    <source>
        <dbReference type="ARBA" id="ARBA00023136"/>
    </source>
</evidence>
<feature type="domain" description="Histidine kinase" evidence="13">
    <location>
        <begin position="262"/>
        <end position="475"/>
    </location>
</feature>
<proteinExistence type="predicted"/>
<evidence type="ECO:0000256" key="8">
    <source>
        <dbReference type="ARBA" id="ARBA00022777"/>
    </source>
</evidence>
<dbReference type="Gene3D" id="6.10.340.10">
    <property type="match status" value="1"/>
</dbReference>
<evidence type="ECO:0000259" key="14">
    <source>
        <dbReference type="PROSITE" id="PS50885"/>
    </source>
</evidence>
<dbReference type="Gene3D" id="3.30.450.20">
    <property type="entry name" value="PAS domain"/>
    <property type="match status" value="1"/>
</dbReference>
<evidence type="ECO:0000256" key="2">
    <source>
        <dbReference type="ARBA" id="ARBA00004651"/>
    </source>
</evidence>
<keyword evidence="10" id="KW-0902">Two-component regulatory system</keyword>
<evidence type="ECO:0000259" key="13">
    <source>
        <dbReference type="PROSITE" id="PS50109"/>
    </source>
</evidence>
<dbReference type="InterPro" id="IPR003661">
    <property type="entry name" value="HisK_dim/P_dom"/>
</dbReference>
<comment type="caution">
    <text evidence="15">The sequence shown here is derived from an EMBL/GenBank/DDBJ whole genome shotgun (WGS) entry which is preliminary data.</text>
</comment>
<dbReference type="InterPro" id="IPR004358">
    <property type="entry name" value="Sig_transdc_His_kin-like_C"/>
</dbReference>
<keyword evidence="7 12" id="KW-0812">Transmembrane</keyword>
<protein>
    <recommendedName>
        <fullName evidence="3">histidine kinase</fullName>
        <ecNumber evidence="3">2.7.13.3</ecNumber>
    </recommendedName>
</protein>
<dbReference type="InterPro" id="IPR036097">
    <property type="entry name" value="HisK_dim/P_sf"/>
</dbReference>
<dbReference type="PANTHER" id="PTHR45436:SF10">
    <property type="entry name" value="HISTIDINE KINASE"/>
    <property type="match status" value="1"/>
</dbReference>
<evidence type="ECO:0000256" key="3">
    <source>
        <dbReference type="ARBA" id="ARBA00012438"/>
    </source>
</evidence>
<comment type="catalytic activity">
    <reaction evidence="1">
        <text>ATP + protein L-histidine = ADP + protein N-phospho-L-histidine.</text>
        <dbReference type="EC" id="2.7.13.3"/>
    </reaction>
</comment>
<dbReference type="SUPFAM" id="SSF55874">
    <property type="entry name" value="ATPase domain of HSP90 chaperone/DNA topoisomerase II/histidine kinase"/>
    <property type="match status" value="1"/>
</dbReference>
<evidence type="ECO:0000256" key="1">
    <source>
        <dbReference type="ARBA" id="ARBA00000085"/>
    </source>
</evidence>
<evidence type="ECO:0000256" key="4">
    <source>
        <dbReference type="ARBA" id="ARBA00022475"/>
    </source>
</evidence>
<evidence type="ECO:0000256" key="10">
    <source>
        <dbReference type="ARBA" id="ARBA00023012"/>
    </source>
</evidence>
<evidence type="ECO:0000313" key="16">
    <source>
        <dbReference type="Proteomes" id="UP001595791"/>
    </source>
</evidence>
<dbReference type="SMART" id="SM00388">
    <property type="entry name" value="HisKA"/>
    <property type="match status" value="1"/>
</dbReference>
<dbReference type="InterPro" id="IPR005467">
    <property type="entry name" value="His_kinase_dom"/>
</dbReference>
<gene>
    <name evidence="15" type="primary">creC</name>
    <name evidence="15" type="ORF">ACFOW7_14415</name>
</gene>
<dbReference type="SUPFAM" id="SSF47384">
    <property type="entry name" value="Homodimeric domain of signal transducing histidine kinase"/>
    <property type="match status" value="1"/>
</dbReference>
<evidence type="ECO:0000256" key="12">
    <source>
        <dbReference type="SAM" id="Phobius"/>
    </source>
</evidence>
<keyword evidence="11 12" id="KW-0472">Membrane</keyword>
<keyword evidence="9 12" id="KW-1133">Transmembrane helix</keyword>
<keyword evidence="5" id="KW-0597">Phosphoprotein</keyword>
<evidence type="ECO:0000256" key="5">
    <source>
        <dbReference type="ARBA" id="ARBA00022553"/>
    </source>
</evidence>
<dbReference type="SUPFAM" id="SSF103190">
    <property type="entry name" value="Sensory domain-like"/>
    <property type="match status" value="1"/>
</dbReference>
<dbReference type="Gene3D" id="3.30.565.10">
    <property type="entry name" value="Histidine kinase-like ATPase, C-terminal domain"/>
    <property type="match status" value="1"/>
</dbReference>
<dbReference type="Gene3D" id="1.10.287.130">
    <property type="match status" value="1"/>
</dbReference>
<reference evidence="16" key="1">
    <citation type="journal article" date="2019" name="Int. J. Syst. Evol. Microbiol.">
        <title>The Global Catalogue of Microorganisms (GCM) 10K type strain sequencing project: providing services to taxonomists for standard genome sequencing and annotation.</title>
        <authorList>
            <consortium name="The Broad Institute Genomics Platform"/>
            <consortium name="The Broad Institute Genome Sequencing Center for Infectious Disease"/>
            <person name="Wu L."/>
            <person name="Ma J."/>
        </authorList>
    </citation>
    <scope>NUCLEOTIDE SEQUENCE [LARGE SCALE GENOMIC DNA]</scope>
    <source>
        <strain evidence="16">LMG 29894</strain>
    </source>
</reference>
<feature type="transmembrane region" description="Helical" evidence="12">
    <location>
        <begin position="184"/>
        <end position="206"/>
    </location>
</feature>
<sequence>MRIGVRLFLAYFVLVGLSGWWLFDQVADRLRPALRQSMEDTLIDTANLLAEFARADFKAGRLQDGEFARTMEAVAARRFRAEIWGVTKSGPNHRVYITDRQGRVLFDSAGLALGQDYSRWNDVYLTLRGRYGARTTRGKPDDPTTSVMYVAAPIVDRGQVIGVVTVGKPSTSVEPFFRRTLDDLAQAGGALLTASLLLGLLLAWWLSRALGRLADYARAVARGERVAPPAFQGGEVGVLGRAIEAMRVRLEGRQYVEDYVHSLTHELKSPLAAIRGAAELIDAEMPAEDQERFLANIRSEAERLTTIIDRLLALAQLESRRVLAVVEPVLLAELADQVLAAKTALLAQRGLDARLRIDPGLSVGGERFLLWQALSNLLDNAIDFSPPGGTIELAATVEGPMVVLSVRDQGAGIPDYARERLFERFYSLPRPDGGRKSTGLGLPFVREVAALHGGSVTVGNAPEGGTLAQLRLPLG</sequence>
<dbReference type="RefSeq" id="WP_378165462.1">
    <property type="nucleotide sequence ID" value="NZ_JBHSBU010000001.1"/>
</dbReference>
<keyword evidence="6 15" id="KW-0808">Transferase</keyword>
<keyword evidence="8 15" id="KW-0418">Kinase</keyword>
<dbReference type="EC" id="2.7.13.3" evidence="3"/>
<dbReference type="Proteomes" id="UP001595791">
    <property type="component" value="Unassembled WGS sequence"/>
</dbReference>
<name>A0ABV8MU66_9NEIS</name>
<dbReference type="InterPro" id="IPR050428">
    <property type="entry name" value="TCS_sensor_his_kinase"/>
</dbReference>
<dbReference type="SMART" id="SM00387">
    <property type="entry name" value="HATPase_c"/>
    <property type="match status" value="1"/>
</dbReference>
<dbReference type="NCBIfam" id="NF008312">
    <property type="entry name" value="PRK11100.1"/>
    <property type="match status" value="1"/>
</dbReference>
<dbReference type="PRINTS" id="PR00344">
    <property type="entry name" value="BCTRLSENSOR"/>
</dbReference>
<evidence type="ECO:0000256" key="7">
    <source>
        <dbReference type="ARBA" id="ARBA00022692"/>
    </source>
</evidence>
<accession>A0ABV8MU66</accession>
<evidence type="ECO:0000313" key="15">
    <source>
        <dbReference type="EMBL" id="MFC4160531.1"/>
    </source>
</evidence>
<dbReference type="GO" id="GO:0004673">
    <property type="term" value="F:protein histidine kinase activity"/>
    <property type="evidence" value="ECO:0007669"/>
    <property type="project" value="UniProtKB-EC"/>
</dbReference>
<keyword evidence="16" id="KW-1185">Reference proteome</keyword>
<dbReference type="Pfam" id="PF02518">
    <property type="entry name" value="HATPase_c"/>
    <property type="match status" value="1"/>
</dbReference>
<dbReference type="InterPro" id="IPR003660">
    <property type="entry name" value="HAMP_dom"/>
</dbReference>
<feature type="domain" description="HAMP" evidence="14">
    <location>
        <begin position="204"/>
        <end position="255"/>
    </location>
</feature>
<comment type="subcellular location">
    <subcellularLocation>
        <location evidence="2">Cell membrane</location>
        <topology evidence="2">Multi-pass membrane protein</topology>
    </subcellularLocation>
</comment>
<dbReference type="EMBL" id="JBHSBU010000001">
    <property type="protein sequence ID" value="MFC4160531.1"/>
    <property type="molecule type" value="Genomic_DNA"/>
</dbReference>
<dbReference type="CDD" id="cd00082">
    <property type="entry name" value="HisKA"/>
    <property type="match status" value="1"/>
</dbReference>
<dbReference type="PANTHER" id="PTHR45436">
    <property type="entry name" value="SENSOR HISTIDINE KINASE YKOH"/>
    <property type="match status" value="1"/>
</dbReference>
<dbReference type="InterPro" id="IPR029151">
    <property type="entry name" value="Sensor-like_sf"/>
</dbReference>
<dbReference type="Pfam" id="PF00672">
    <property type="entry name" value="HAMP"/>
    <property type="match status" value="1"/>
</dbReference>